<organism evidence="2 3">
    <name type="scientific">Agathobacter rectalis</name>
    <dbReference type="NCBI Taxonomy" id="39491"/>
    <lineage>
        <taxon>Bacteria</taxon>
        <taxon>Bacillati</taxon>
        <taxon>Bacillota</taxon>
        <taxon>Clostridia</taxon>
        <taxon>Lachnospirales</taxon>
        <taxon>Lachnospiraceae</taxon>
        <taxon>Agathobacter</taxon>
    </lineage>
</organism>
<gene>
    <name evidence="2" type="ORF">LK487_17940</name>
</gene>
<accession>A0AAW4WX21</accession>
<dbReference type="EMBL" id="JAJFBX010000238">
    <property type="protein sequence ID" value="MCC2748855.1"/>
    <property type="molecule type" value="Genomic_DNA"/>
</dbReference>
<sequence>NKAAFGHYGYAGFPEGTKPALYQRTGSYNTESTVELTDIKIVNADGSEITGNYSFMMAEAESTNNNESISFTSSNEIEQVAQFPQQG</sequence>
<reference evidence="2" key="1">
    <citation type="submission" date="2021-10" db="EMBL/GenBank/DDBJ databases">
        <title>Collection of gut derived symbiotic bacterial strains cultured from healthy donors.</title>
        <authorList>
            <person name="Lin H."/>
            <person name="Littmann E."/>
            <person name="Claire K."/>
            <person name="Pamer E."/>
        </authorList>
    </citation>
    <scope>NUCLEOTIDE SEQUENCE</scope>
    <source>
        <strain evidence="2">MSK.22.92</strain>
    </source>
</reference>
<feature type="region of interest" description="Disordered" evidence="1">
    <location>
        <begin position="67"/>
        <end position="87"/>
    </location>
</feature>
<dbReference type="AlphaFoldDB" id="A0AAW4WX21"/>
<protein>
    <submittedName>
        <fullName evidence="2">Uncharacterized protein</fullName>
    </submittedName>
</protein>
<evidence type="ECO:0000256" key="1">
    <source>
        <dbReference type="SAM" id="MobiDB-lite"/>
    </source>
</evidence>
<evidence type="ECO:0000313" key="3">
    <source>
        <dbReference type="Proteomes" id="UP001197847"/>
    </source>
</evidence>
<feature type="non-terminal residue" evidence="2">
    <location>
        <position position="87"/>
    </location>
</feature>
<comment type="caution">
    <text evidence="2">The sequence shown here is derived from an EMBL/GenBank/DDBJ whole genome shotgun (WGS) entry which is preliminary data.</text>
</comment>
<evidence type="ECO:0000313" key="2">
    <source>
        <dbReference type="EMBL" id="MCC2748855.1"/>
    </source>
</evidence>
<dbReference type="Proteomes" id="UP001197847">
    <property type="component" value="Unassembled WGS sequence"/>
</dbReference>
<name>A0AAW4WX21_9FIRM</name>
<proteinExistence type="predicted"/>
<feature type="non-terminal residue" evidence="2">
    <location>
        <position position="1"/>
    </location>
</feature>